<evidence type="ECO:0000313" key="2">
    <source>
        <dbReference type="Proteomes" id="UP001610657"/>
    </source>
</evidence>
<dbReference type="RefSeq" id="WP_395578008.1">
    <property type="nucleotide sequence ID" value="NZ_JAVCQK010000730.1"/>
</dbReference>
<evidence type="ECO:0008006" key="3">
    <source>
        <dbReference type="Google" id="ProtNLM"/>
    </source>
</evidence>
<sequence length="78" mass="8775">HTGELPIIGVNTYLKPNPPSEDDVNNMELARASKEEKELQIQNLRAFQETYASETEEALNRLKAAAVNSENIFAQLME</sequence>
<proteinExistence type="predicted"/>
<organism evidence="1 2">
    <name type="scientific">Pseudomonas syringae pv. tagetis</name>
    <dbReference type="NCBI Taxonomy" id="129140"/>
    <lineage>
        <taxon>Bacteria</taxon>
        <taxon>Pseudomonadati</taxon>
        <taxon>Pseudomonadota</taxon>
        <taxon>Gammaproteobacteria</taxon>
        <taxon>Pseudomonadales</taxon>
        <taxon>Pseudomonadaceae</taxon>
        <taxon>Pseudomonas</taxon>
    </lineage>
</organism>
<protein>
    <recommendedName>
        <fullName evidence="3">Methylmalonyl-CoA mutase</fullName>
    </recommendedName>
</protein>
<feature type="non-terminal residue" evidence="1">
    <location>
        <position position="1"/>
    </location>
</feature>
<dbReference type="SUPFAM" id="SSF51703">
    <property type="entry name" value="Cobalamin (vitamin B12)-dependent enzymes"/>
    <property type="match status" value="1"/>
</dbReference>
<accession>A0ABW7NX19</accession>
<feature type="non-terminal residue" evidence="1">
    <location>
        <position position="78"/>
    </location>
</feature>
<dbReference type="Gene3D" id="3.20.20.240">
    <property type="entry name" value="Methylmalonyl-CoA mutase"/>
    <property type="match status" value="1"/>
</dbReference>
<dbReference type="InterPro" id="IPR016176">
    <property type="entry name" value="Cbl-dep_enz_cat"/>
</dbReference>
<reference evidence="1 2" key="1">
    <citation type="submission" date="2023-08" db="EMBL/GenBank/DDBJ databases">
        <title>Genomic and mutational analysis of Pseudomonas syringae pv. tagetis EB037 pathogenicity on sunflower.</title>
        <authorList>
            <person name="Maul J.E."/>
        </authorList>
    </citation>
    <scope>NUCLEOTIDE SEQUENCE [LARGE SCALE GENOMIC DNA]</scope>
    <source>
        <strain evidence="1 2">EB037_T1</strain>
    </source>
</reference>
<dbReference type="EMBL" id="JAVCQK010000730">
    <property type="protein sequence ID" value="MFH7519333.1"/>
    <property type="molecule type" value="Genomic_DNA"/>
</dbReference>
<gene>
    <name evidence="1" type="ORF">RA271_30085</name>
</gene>
<keyword evidence="2" id="KW-1185">Reference proteome</keyword>
<dbReference type="Proteomes" id="UP001610657">
    <property type="component" value="Unassembled WGS sequence"/>
</dbReference>
<evidence type="ECO:0000313" key="1">
    <source>
        <dbReference type="EMBL" id="MFH7519333.1"/>
    </source>
</evidence>
<name>A0ABW7NX19_9PSED</name>
<comment type="caution">
    <text evidence="1">The sequence shown here is derived from an EMBL/GenBank/DDBJ whole genome shotgun (WGS) entry which is preliminary data.</text>
</comment>